<dbReference type="PRINTS" id="PR00035">
    <property type="entry name" value="HTHGNTR"/>
</dbReference>
<keyword evidence="2" id="KW-0238">DNA-binding</keyword>
<dbReference type="InterPro" id="IPR000524">
    <property type="entry name" value="Tscrpt_reg_HTH_GntR"/>
</dbReference>
<dbReference type="SUPFAM" id="SSF48008">
    <property type="entry name" value="GntR ligand-binding domain-like"/>
    <property type="match status" value="1"/>
</dbReference>
<name>A0A173U0F2_9FIRM</name>
<dbReference type="Pfam" id="PF07729">
    <property type="entry name" value="FCD"/>
    <property type="match status" value="1"/>
</dbReference>
<keyword evidence="5" id="KW-0670">Pyruvate</keyword>
<dbReference type="PROSITE" id="PS50949">
    <property type="entry name" value="HTH_GNTR"/>
    <property type="match status" value="1"/>
</dbReference>
<dbReference type="Proteomes" id="UP000095649">
    <property type="component" value="Unassembled WGS sequence"/>
</dbReference>
<dbReference type="SMART" id="SM00345">
    <property type="entry name" value="HTH_GNTR"/>
    <property type="match status" value="1"/>
</dbReference>
<keyword evidence="3" id="KW-0804">Transcription</keyword>
<dbReference type="Gene3D" id="1.10.10.10">
    <property type="entry name" value="Winged helix-like DNA-binding domain superfamily/Winged helix DNA-binding domain"/>
    <property type="match status" value="1"/>
</dbReference>
<dbReference type="SMART" id="SM00895">
    <property type="entry name" value="FCD"/>
    <property type="match status" value="1"/>
</dbReference>
<dbReference type="InterPro" id="IPR036388">
    <property type="entry name" value="WH-like_DNA-bd_sf"/>
</dbReference>
<dbReference type="InterPro" id="IPR008920">
    <property type="entry name" value="TF_FadR/GntR_C"/>
</dbReference>
<dbReference type="Gene3D" id="1.20.120.530">
    <property type="entry name" value="GntR ligand-binding domain-like"/>
    <property type="match status" value="1"/>
</dbReference>
<accession>A0A173U0F2</accession>
<dbReference type="PANTHER" id="PTHR43537">
    <property type="entry name" value="TRANSCRIPTIONAL REGULATOR, GNTR FAMILY"/>
    <property type="match status" value="1"/>
</dbReference>
<proteinExistence type="predicted"/>
<evidence type="ECO:0000313" key="5">
    <source>
        <dbReference type="EMBL" id="CUN07575.1"/>
    </source>
</evidence>
<evidence type="ECO:0000256" key="3">
    <source>
        <dbReference type="ARBA" id="ARBA00023163"/>
    </source>
</evidence>
<dbReference type="GO" id="GO:0003677">
    <property type="term" value="F:DNA binding"/>
    <property type="evidence" value="ECO:0007669"/>
    <property type="project" value="UniProtKB-KW"/>
</dbReference>
<organism evidence="5 6">
    <name type="scientific">Faecalibacterium prausnitzii</name>
    <dbReference type="NCBI Taxonomy" id="853"/>
    <lineage>
        <taxon>Bacteria</taxon>
        <taxon>Bacillati</taxon>
        <taxon>Bacillota</taxon>
        <taxon>Clostridia</taxon>
        <taxon>Eubacteriales</taxon>
        <taxon>Oscillospiraceae</taxon>
        <taxon>Faecalibacterium</taxon>
    </lineage>
</organism>
<dbReference type="InterPro" id="IPR011711">
    <property type="entry name" value="GntR_C"/>
</dbReference>
<dbReference type="GO" id="GO:0003700">
    <property type="term" value="F:DNA-binding transcription factor activity"/>
    <property type="evidence" value="ECO:0007669"/>
    <property type="project" value="InterPro"/>
</dbReference>
<dbReference type="CDD" id="cd07377">
    <property type="entry name" value="WHTH_GntR"/>
    <property type="match status" value="1"/>
</dbReference>
<dbReference type="InterPro" id="IPR036390">
    <property type="entry name" value="WH_DNA-bd_sf"/>
</dbReference>
<dbReference type="AlphaFoldDB" id="A0A173U0F2"/>
<evidence type="ECO:0000256" key="1">
    <source>
        <dbReference type="ARBA" id="ARBA00023015"/>
    </source>
</evidence>
<gene>
    <name evidence="5" type="primary">pdhR</name>
    <name evidence="5" type="ORF">ERS852582_01810</name>
</gene>
<reference evidence="5 6" key="1">
    <citation type="submission" date="2015-09" db="EMBL/GenBank/DDBJ databases">
        <authorList>
            <consortium name="Pathogen Informatics"/>
        </authorList>
    </citation>
    <scope>NUCLEOTIDE SEQUENCE [LARGE SCALE GENOMIC DNA]</scope>
    <source>
        <strain evidence="5 6">2789STDY5834970</strain>
    </source>
</reference>
<dbReference type="Pfam" id="PF00392">
    <property type="entry name" value="GntR"/>
    <property type="match status" value="1"/>
</dbReference>
<dbReference type="PANTHER" id="PTHR43537:SF5">
    <property type="entry name" value="UXU OPERON TRANSCRIPTIONAL REGULATOR"/>
    <property type="match status" value="1"/>
</dbReference>
<dbReference type="SUPFAM" id="SSF46785">
    <property type="entry name" value="Winged helix' DNA-binding domain"/>
    <property type="match status" value="1"/>
</dbReference>
<feature type="domain" description="HTH gntR-type" evidence="4">
    <location>
        <begin position="18"/>
        <end position="86"/>
    </location>
</feature>
<sequence>MQNNEMLSTMKHIKSTNQSLPEQVAAQINQLIIDQNIGPEQKLPNEFELAERLNVGRGTIREAVKLLVARNCLEVRRGKGTFVVEKTGQIEDPLGFAYVKDKITLAEDLMELRLRVEPWAAQLAAQRITDEEMPELQARCEEVTRIIRSGEDHGAADKAFHAYIAQCTHNSVITEIMPVITYSIEMYTHFRSKRLLEDTIRTHTQITEAICARDPQKAYEAMYKHVAQNQDGIDMAKQAVVEN</sequence>
<evidence type="ECO:0000259" key="4">
    <source>
        <dbReference type="PROSITE" id="PS50949"/>
    </source>
</evidence>
<dbReference type="EMBL" id="CYXN01000014">
    <property type="protein sequence ID" value="CUN07575.1"/>
    <property type="molecule type" value="Genomic_DNA"/>
</dbReference>
<protein>
    <submittedName>
        <fullName evidence="5">Pyruvate dehydrogenase complex repressor</fullName>
    </submittedName>
</protein>
<evidence type="ECO:0000313" key="6">
    <source>
        <dbReference type="Proteomes" id="UP000095649"/>
    </source>
</evidence>
<evidence type="ECO:0000256" key="2">
    <source>
        <dbReference type="ARBA" id="ARBA00023125"/>
    </source>
</evidence>
<keyword evidence="1" id="KW-0805">Transcription regulation</keyword>